<dbReference type="EMBL" id="WTFN01000004">
    <property type="protein sequence ID" value="MWK54861.1"/>
    <property type="molecule type" value="Genomic_DNA"/>
</dbReference>
<organism evidence="3 4">
    <name type="scientific">Metapseudomonas otitidis</name>
    <dbReference type="NCBI Taxonomy" id="319939"/>
    <lineage>
        <taxon>Bacteria</taxon>
        <taxon>Pseudomonadati</taxon>
        <taxon>Pseudomonadota</taxon>
        <taxon>Gammaproteobacteria</taxon>
        <taxon>Pseudomonadales</taxon>
        <taxon>Pseudomonadaceae</taxon>
        <taxon>Metapseudomonas</taxon>
    </lineage>
</organism>
<dbReference type="Proteomes" id="UP000461288">
    <property type="component" value="Unassembled WGS sequence"/>
</dbReference>
<keyword evidence="1" id="KW-0863">Zinc-finger</keyword>
<gene>
    <name evidence="3" type="ORF">GO594_02610</name>
</gene>
<protein>
    <submittedName>
        <fullName evidence="3">SWIM zinc finger family protein</fullName>
    </submittedName>
</protein>
<dbReference type="Pfam" id="PF04434">
    <property type="entry name" value="SWIM"/>
    <property type="match status" value="1"/>
</dbReference>
<evidence type="ECO:0000259" key="2">
    <source>
        <dbReference type="PROSITE" id="PS50966"/>
    </source>
</evidence>
<dbReference type="InterPro" id="IPR007527">
    <property type="entry name" value="Znf_SWIM"/>
</dbReference>
<comment type="caution">
    <text evidence="3">The sequence shown here is derived from an EMBL/GenBank/DDBJ whole genome shotgun (WGS) entry which is preliminary data.</text>
</comment>
<keyword evidence="1" id="KW-0479">Metal-binding</keyword>
<name>A0A7X3KRW1_9GAMM</name>
<evidence type="ECO:0000313" key="4">
    <source>
        <dbReference type="Proteomes" id="UP000461288"/>
    </source>
</evidence>
<dbReference type="GO" id="GO:0008270">
    <property type="term" value="F:zinc ion binding"/>
    <property type="evidence" value="ECO:0007669"/>
    <property type="project" value="UniProtKB-KW"/>
</dbReference>
<accession>A0A7X3KRW1</accession>
<dbReference type="PROSITE" id="PS50966">
    <property type="entry name" value="ZF_SWIM"/>
    <property type="match status" value="1"/>
</dbReference>
<sequence length="676" mass="73196">MAGGGDAMSAWLARYRAYDDAALETLANAGLLRRASKDVEAGKLAWGERTDAHGLIETDGQTVRLDAGGVEAARCTCPASGCCKHILAAVLWLRSVAPDAAAGTEQPDPDAAQVEALALDPAQLQKLAGKVATRRARQWIETLGTPRVSNHGLRLAIAFDGLEGEVSYLAGAGFDGMLSEARDSERKALHLAALAGLFQAHGQPWAWTAESAPADTTRDGLGEAERELLASVQQLLHELLGQGLSHVSRASALQLRLLNLGARTEGLPRLAGHLRTLGGQITRLAERDDHSSEREALVQMARVHALCQALLRADGERLPPLRGRLRRDYQAGETLDLLPLGGHWWTSAGGARGLSLAFWDLNDSQVLETTLARPDGSDPGFRRDAVWAQQALWRSTPELLCRAPLQLEGPRLAEDGRLAPGGGIARPQDGWPADDPRLLDLGLADWEQLGLALEDSAALASEPPTRLLLRPARCHEASLDEARQVLTWPLEDSNGRTLLLELPCTAERRERLDNLERAQKALDDIRAVLVRPWLDGRRRYLEPLALLVADHGRLRCLSLDFESLVRGGLSRNRRLFDRIQRLLSRTDRPVPAVEPPSLAGRLVEPALDVLESLASSGRQQPSAHHREVLRAQQALADAAGVAVLAQALGQLAESPRVSSETLLRGAHLMSRLLALG</sequence>
<keyword evidence="1" id="KW-0862">Zinc</keyword>
<proteinExistence type="predicted"/>
<reference evidence="3 4" key="1">
    <citation type="submission" date="2019-12" db="EMBL/GenBank/DDBJ databases">
        <title>Draft genome sequence of Pseudomonas otitidis recovered from a chicken carcass.</title>
        <authorList>
            <person name="Vieira T.R."/>
            <person name="Oliviera E.F.C."/>
            <person name="Silva N.M.V."/>
            <person name="Sambrano G.E."/>
            <person name="Cibulski S.P."/>
            <person name="Cardoso M.R.I."/>
        </authorList>
    </citation>
    <scope>NUCLEOTIDE SEQUENCE [LARGE SCALE GENOMIC DNA]</scope>
    <source>
        <strain evidence="3 4">25_K</strain>
    </source>
</reference>
<evidence type="ECO:0000313" key="3">
    <source>
        <dbReference type="EMBL" id="MWK54861.1"/>
    </source>
</evidence>
<feature type="domain" description="SWIM-type" evidence="2">
    <location>
        <begin position="61"/>
        <end position="94"/>
    </location>
</feature>
<dbReference type="AlphaFoldDB" id="A0A7X3KRW1"/>
<evidence type="ECO:0000256" key="1">
    <source>
        <dbReference type="PROSITE-ProRule" id="PRU00325"/>
    </source>
</evidence>